<gene>
    <name evidence="1" type="ORF">AVR91_0236635</name>
</gene>
<dbReference type="AlphaFoldDB" id="A0A1W2LJT1"/>
<reference evidence="1 2" key="1">
    <citation type="submission" date="2016-12" db="EMBL/GenBank/DDBJ databases">
        <title>Amycolatopsis keratiniphila subsp. keratiniphila genome sequencing and assembly.</title>
        <authorList>
            <person name="Mayilraj S."/>
            <person name="Kaur N."/>
        </authorList>
    </citation>
    <scope>NUCLEOTIDE SEQUENCE [LARGE SCALE GENOMIC DNA]</scope>
    <source>
        <strain evidence="1 2">DSM 44409</strain>
    </source>
</reference>
<comment type="caution">
    <text evidence="1">The sequence shown here is derived from an EMBL/GenBank/DDBJ whole genome shotgun (WGS) entry which is preliminary data.</text>
</comment>
<dbReference type="OrthoDB" id="3538827at2"/>
<dbReference type="EMBL" id="LQMT02000039">
    <property type="protein sequence ID" value="ONF62972.1"/>
    <property type="molecule type" value="Genomic_DNA"/>
</dbReference>
<dbReference type="RefSeq" id="WP_063274108.1">
    <property type="nucleotide sequence ID" value="NZ_LQMT02000039.1"/>
</dbReference>
<organism evidence="1 2">
    <name type="scientific">Amycolatopsis keratiniphila subsp. keratiniphila</name>
    <dbReference type="NCBI Taxonomy" id="227715"/>
    <lineage>
        <taxon>Bacteria</taxon>
        <taxon>Bacillati</taxon>
        <taxon>Actinomycetota</taxon>
        <taxon>Actinomycetes</taxon>
        <taxon>Pseudonocardiales</taxon>
        <taxon>Pseudonocardiaceae</taxon>
        <taxon>Amycolatopsis</taxon>
        <taxon>Amycolatopsis japonica group</taxon>
    </lineage>
</organism>
<accession>A0A1W2LJT1</accession>
<dbReference type="Proteomes" id="UP000076660">
    <property type="component" value="Unassembled WGS sequence"/>
</dbReference>
<proteinExistence type="predicted"/>
<name>A0A1W2LJT1_9PSEU</name>
<evidence type="ECO:0000313" key="2">
    <source>
        <dbReference type="Proteomes" id="UP000076660"/>
    </source>
</evidence>
<evidence type="ECO:0000313" key="1">
    <source>
        <dbReference type="EMBL" id="ONF62972.1"/>
    </source>
</evidence>
<protein>
    <submittedName>
        <fullName evidence="1">Uncharacterized protein</fullName>
    </submittedName>
</protein>
<sequence>MKNLGTHGFLARVGALAAVVGLIAGVGVVAPSPAMAAARDCAGGANGFVDIPDNLSGLEVEQVRSGSHWLVLNFGKVNGVTRGWAMLFASDNGPVQDWLPKESSVWLDWSQDGGRTWLQCGPFYNSKGKMSITSAAKQTSSSSQWVFRAGARDGGVQVLSRWH</sequence>